<organism evidence="3">
    <name type="scientific">Cacopsylla melanoneura</name>
    <dbReference type="NCBI Taxonomy" id="428564"/>
    <lineage>
        <taxon>Eukaryota</taxon>
        <taxon>Metazoa</taxon>
        <taxon>Ecdysozoa</taxon>
        <taxon>Arthropoda</taxon>
        <taxon>Hexapoda</taxon>
        <taxon>Insecta</taxon>
        <taxon>Pterygota</taxon>
        <taxon>Neoptera</taxon>
        <taxon>Paraneoptera</taxon>
        <taxon>Hemiptera</taxon>
        <taxon>Sternorrhyncha</taxon>
        <taxon>Psylloidea</taxon>
        <taxon>Psyllidae</taxon>
        <taxon>Psyllinae</taxon>
        <taxon>Cacopsylla</taxon>
    </lineage>
</organism>
<protein>
    <recommendedName>
        <fullName evidence="4">Secreted protein</fullName>
    </recommendedName>
</protein>
<keyword evidence="2" id="KW-0732">Signal</keyword>
<reference evidence="3" key="1">
    <citation type="submission" date="2021-05" db="EMBL/GenBank/DDBJ databases">
        <authorList>
            <person name="Alioto T."/>
            <person name="Alioto T."/>
            <person name="Gomez Garrido J."/>
        </authorList>
    </citation>
    <scope>NUCLEOTIDE SEQUENCE</scope>
</reference>
<feature type="signal peptide" evidence="2">
    <location>
        <begin position="1"/>
        <end position="23"/>
    </location>
</feature>
<evidence type="ECO:0008006" key="4">
    <source>
        <dbReference type="Google" id="ProtNLM"/>
    </source>
</evidence>
<feature type="transmembrane region" description="Helical" evidence="1">
    <location>
        <begin position="101"/>
        <end position="118"/>
    </location>
</feature>
<evidence type="ECO:0000256" key="2">
    <source>
        <dbReference type="SAM" id="SignalP"/>
    </source>
</evidence>
<feature type="chain" id="PRO_5036428951" description="Secreted protein" evidence="2">
    <location>
        <begin position="24"/>
        <end position="122"/>
    </location>
</feature>
<keyword evidence="1" id="KW-1133">Transmembrane helix</keyword>
<dbReference type="EMBL" id="HBUF01553382">
    <property type="protein sequence ID" value="CAG6759658.1"/>
    <property type="molecule type" value="Transcribed_RNA"/>
</dbReference>
<evidence type="ECO:0000313" key="3">
    <source>
        <dbReference type="EMBL" id="CAG6741832.1"/>
    </source>
</evidence>
<dbReference type="EMBL" id="HBUF01553383">
    <property type="protein sequence ID" value="CAG6759659.1"/>
    <property type="molecule type" value="Transcribed_RNA"/>
</dbReference>
<dbReference type="EMBL" id="HBUF01430231">
    <property type="protein sequence ID" value="CAG6741832.1"/>
    <property type="molecule type" value="Transcribed_RNA"/>
</dbReference>
<feature type="transmembrane region" description="Helical" evidence="1">
    <location>
        <begin position="44"/>
        <end position="63"/>
    </location>
</feature>
<keyword evidence="1" id="KW-0812">Transmembrane</keyword>
<keyword evidence="1" id="KW-0472">Membrane</keyword>
<proteinExistence type="predicted"/>
<dbReference type="EMBL" id="HBUF01430232">
    <property type="protein sequence ID" value="CAG6741833.1"/>
    <property type="molecule type" value="Transcribed_RNA"/>
</dbReference>
<evidence type="ECO:0000256" key="1">
    <source>
        <dbReference type="SAM" id="Phobius"/>
    </source>
</evidence>
<accession>A0A8D8Z903</accession>
<feature type="transmembrane region" description="Helical" evidence="1">
    <location>
        <begin position="75"/>
        <end position="95"/>
    </location>
</feature>
<name>A0A8D8Z903_9HEMI</name>
<sequence length="122" mass="14332">MDLVRSQIPCFSILLFSRVFVFLQPNVPCVSRCHLGNDWSSTSFLIHHVYSMCNLNVTIFHIFDSNCFPNLFHYLNCIFTFCFGDVSYLNIFYSLAIFQRIYSGILFSGFLFQCRVFLFQCL</sequence>
<dbReference type="AlphaFoldDB" id="A0A8D8Z903"/>